<dbReference type="RefSeq" id="WP_279254896.1">
    <property type="nucleotide sequence ID" value="NZ_SUNE01000003.1"/>
</dbReference>
<dbReference type="AlphaFoldDB" id="A0AAW6QUM1"/>
<name>A0AAW6QUM1_9GAMM</name>
<protein>
    <recommendedName>
        <fullName evidence="2">Integrase</fullName>
    </recommendedName>
</protein>
<evidence type="ECO:0000313" key="1">
    <source>
        <dbReference type="EMBL" id="MDG5899462.1"/>
    </source>
</evidence>
<sequence>MNNLELNDLINRFEGTSTFQSKMEGYDFDLFSDEWVLGYKKTLYLGWMHTLDSNVFLDLRLAIAHAAKHYAYTSLNFFVSTLKTVCQYIEPATFEAWWLTLTGYKRHIRDALNAFCQRSHEYRSPILTPLYNLVKKENLGRSNFHKGILDEKIGAYSEIERDNLLEALRIETFHALDNEFITTLPFTRLRNVLACQLMVAIVRRPTQLVQLKWCDLLRVGQAFTSHKEHNRDWQPLTQHHFSDVEQLHLRTFKGKDGGFRRNAESRSHRLDPNLSALLLQYYQAYETYLCVCLSKCDIALSESEVKALMQRLPLLPVQSLFSAKFESKESLFRSVSDTSEAFHLSSVNLISCICYLFKQKLDIKSDRIAHRPLVFKNNRWRHTQLTLAAWMGLSPAQIAAITGVTVQSIQSYLDVKAPERVKIDQAFAGNRVIQRFDSISSKELQQHHDFMVKSPFDEEMGHKLNPANCASCQSKGAAPMGCYPCDNFRPLETANHQPYLDKAERKLAINSQSAHPATVKRLQTIITYIRVTIMLCEERKNLKVGAQI</sequence>
<reference evidence="1" key="1">
    <citation type="journal article" date="2019" name="Int J Environ Res Public Health">
        <title>Characterization of Chromosome-Mediated BlaOXA-894 in Shewanella xiamenensis Isolated from Pig Wastewater.</title>
        <authorList>
            <person name="Zou H."/>
            <person name="Zhou Z."/>
            <person name="Xia H."/>
            <person name="Zhao Q."/>
            <person name="Li X."/>
        </authorList>
    </citation>
    <scope>NUCLEOTIDE SEQUENCE</scope>
    <source>
        <strain evidence="1">2015oxa</strain>
    </source>
</reference>
<dbReference type="EMBL" id="SUNE01000003">
    <property type="protein sequence ID" value="MDG5899462.1"/>
    <property type="molecule type" value="Genomic_DNA"/>
</dbReference>
<organism evidence="1">
    <name type="scientific">Shewanella xiamenensis</name>
    <dbReference type="NCBI Taxonomy" id="332186"/>
    <lineage>
        <taxon>Bacteria</taxon>
        <taxon>Pseudomonadati</taxon>
        <taxon>Pseudomonadota</taxon>
        <taxon>Gammaproteobacteria</taxon>
        <taxon>Alteromonadales</taxon>
        <taxon>Shewanellaceae</taxon>
        <taxon>Shewanella</taxon>
    </lineage>
</organism>
<evidence type="ECO:0008006" key="2">
    <source>
        <dbReference type="Google" id="ProtNLM"/>
    </source>
</evidence>
<dbReference type="Proteomes" id="UP001152518">
    <property type="component" value="Unassembled WGS sequence"/>
</dbReference>
<accession>A0AAW6QUM1</accession>
<gene>
    <name evidence="1" type="ORF">E2650_06010</name>
</gene>
<comment type="caution">
    <text evidence="1">The sequence shown here is derived from an EMBL/GenBank/DDBJ whole genome shotgun (WGS) entry which is preliminary data.</text>
</comment>
<reference evidence="1" key="2">
    <citation type="submission" date="2019-04" db="EMBL/GenBank/DDBJ databases">
        <authorList>
            <person name="Zou H."/>
        </authorList>
    </citation>
    <scope>NUCLEOTIDE SEQUENCE</scope>
    <source>
        <strain evidence="1">2015oxa</strain>
    </source>
</reference>
<proteinExistence type="predicted"/>